<dbReference type="GO" id="GO:0046872">
    <property type="term" value="F:metal ion binding"/>
    <property type="evidence" value="ECO:0007669"/>
    <property type="project" value="UniProtKB-KW"/>
</dbReference>
<keyword evidence="7 12" id="KW-0547">Nucleotide-binding</keyword>
<dbReference type="NCBIfam" id="NF005057">
    <property type="entry name" value="PRK06464.1"/>
    <property type="match status" value="1"/>
</dbReference>
<comment type="cofactor">
    <cofactor evidence="1 12">
        <name>Mg(2+)</name>
        <dbReference type="ChEBI" id="CHEBI:18420"/>
    </cofactor>
</comment>
<dbReference type="PANTHER" id="PTHR43030">
    <property type="entry name" value="PHOSPHOENOLPYRUVATE SYNTHASE"/>
    <property type="match status" value="1"/>
</dbReference>
<dbReference type="GO" id="GO:0005524">
    <property type="term" value="F:ATP binding"/>
    <property type="evidence" value="ECO:0007669"/>
    <property type="project" value="UniProtKB-KW"/>
</dbReference>
<evidence type="ECO:0000259" key="13">
    <source>
        <dbReference type="Pfam" id="PF00391"/>
    </source>
</evidence>
<sequence length="769" mass="84152">MKGIMSIKDLGVNDIPIAGGKAANLGELTAAGFDVPPGFVLTTESYDEFLEHNNLKTVISESIEGIDVDSDAALQEASAKIRNAFEAGEIPKNLESQVLAEYKKLGKGKYPLVAVRSSATAEDLPTASFAGQQDTYLNVSEPSSLLICIKKCWSSLFTPRAISYRVSKEFDHDKVKLAVVIQRMINSEKSGIMFTVDPNSELPHIIIEAGYGLGEALVGGKVTPDTYVVDKFHRNILNKRISTQTWKLVRGESGECLREEIPTDQVKSQKLTDSQIEGVADIGNRIEMHYNRPMDIEWAIEDDHIYVVQARPITTLSKQNKQQETVEESEESGRTILVRGLGASPGNASGKVKIYDENMSLDVVKKGDVLVTQMTTPDMVPAMTRAAAIVTDEGGMTCHAAIVARELGIPCVVGATEATSVLKDGMEVTVHGQMGVVYEGGTPSVEVISTSAAATAVAVAVPVTATKIMVNIGVPTKASEYSELPVQGVGLMRSEFLFTSHVQEHPCALIEGGREEELIDKLAEGIASVGRAFYPRPVVLRTSDFKTNEYHDMKGGADYEPKESNPMIGWRGCSRYVSESYNKAFRAELKAVKKARDEMGLKNIWVMLPFVRTIDEVVEIEKMMNEIGLYRSKDFKLYLMAEVPAVVFMVEEFAEHCDAFSIGSNDLTQLVMGADRDSDVLGKMGYFDERNEALKRAVKQIIDGAHKKGVTVSICGQGPSVYPEFCEFLVRAGIDSISLNPDTVVKTINYVAAAEKRIIMESIRKQLSQ</sequence>
<dbReference type="GO" id="GO:0006094">
    <property type="term" value="P:gluconeogenesis"/>
    <property type="evidence" value="ECO:0007669"/>
    <property type="project" value="UniProtKB-UniPathway"/>
</dbReference>
<evidence type="ECO:0000256" key="6">
    <source>
        <dbReference type="ARBA" id="ARBA00022723"/>
    </source>
</evidence>
<keyword evidence="9 12" id="KW-0067">ATP-binding</keyword>
<evidence type="ECO:0000313" key="17">
    <source>
        <dbReference type="Proteomes" id="UP000014070"/>
    </source>
</evidence>
<comment type="similarity">
    <text evidence="4 12">Belongs to the PEP-utilizing enzyme family.</text>
</comment>
<keyword evidence="17" id="KW-1185">Reference proteome</keyword>
<name>R9T6N7_METII</name>
<evidence type="ECO:0000256" key="4">
    <source>
        <dbReference type="ARBA" id="ARBA00007837"/>
    </source>
</evidence>
<gene>
    <name evidence="16" type="ORF">MMINT_13110</name>
</gene>
<dbReference type="SUPFAM" id="SSF56059">
    <property type="entry name" value="Glutathione synthetase ATP-binding domain-like"/>
    <property type="match status" value="1"/>
</dbReference>
<dbReference type="InParanoid" id="R9T6N7"/>
<evidence type="ECO:0000256" key="2">
    <source>
        <dbReference type="ARBA" id="ARBA00002988"/>
    </source>
</evidence>
<dbReference type="PANTHER" id="PTHR43030:SF1">
    <property type="entry name" value="PHOSPHOENOLPYRUVATE SYNTHASE"/>
    <property type="match status" value="1"/>
</dbReference>
<dbReference type="Gene3D" id="3.50.30.10">
    <property type="entry name" value="Phosphohistidine domain"/>
    <property type="match status" value="1"/>
</dbReference>
<comment type="catalytic activity">
    <reaction evidence="11 12">
        <text>pyruvate + ATP + H2O = phosphoenolpyruvate + AMP + phosphate + 2 H(+)</text>
        <dbReference type="Rhea" id="RHEA:11364"/>
        <dbReference type="ChEBI" id="CHEBI:15361"/>
        <dbReference type="ChEBI" id="CHEBI:15377"/>
        <dbReference type="ChEBI" id="CHEBI:15378"/>
        <dbReference type="ChEBI" id="CHEBI:30616"/>
        <dbReference type="ChEBI" id="CHEBI:43474"/>
        <dbReference type="ChEBI" id="CHEBI:58702"/>
        <dbReference type="ChEBI" id="CHEBI:456215"/>
        <dbReference type="EC" id="2.7.9.2"/>
    </reaction>
</comment>
<dbReference type="Pfam" id="PF02896">
    <property type="entry name" value="PEP-utilizers_C"/>
    <property type="match status" value="1"/>
</dbReference>
<dbReference type="InterPro" id="IPR023151">
    <property type="entry name" value="PEP_util_CS"/>
</dbReference>
<dbReference type="UniPathway" id="UPA00138"/>
<dbReference type="InterPro" id="IPR013815">
    <property type="entry name" value="ATP_grasp_subdomain_1"/>
</dbReference>
<evidence type="ECO:0000256" key="9">
    <source>
        <dbReference type="ARBA" id="ARBA00022840"/>
    </source>
</evidence>
<dbReference type="Gene3D" id="3.30.470.20">
    <property type="entry name" value="ATP-grasp fold, B domain"/>
    <property type="match status" value="1"/>
</dbReference>
<keyword evidence="16" id="KW-0670">Pyruvate</keyword>
<keyword evidence="8 12" id="KW-0418">Kinase</keyword>
<keyword evidence="10 12" id="KW-0460">Magnesium</keyword>
<reference evidence="16 17" key="1">
    <citation type="journal article" date="2013" name="Genome Announc.">
        <title>Genome sequence of 'Candidatus Methanomassiliicoccus intestinalis' Issoire-Mx1, a third thermoplasmatales-related methanogenic archaeon from human feces.</title>
        <authorList>
            <person name="Borrel G."/>
            <person name="Harris H.M."/>
            <person name="Parisot N."/>
            <person name="Gaci N."/>
            <person name="Tottey W."/>
            <person name="Mihajlovski A."/>
            <person name="Deane J."/>
            <person name="Gribaldo S."/>
            <person name="Bardot O."/>
            <person name="Peyretaillade E."/>
            <person name="Peyret P."/>
            <person name="O'Toole P.W."/>
            <person name="Brugere J.F."/>
        </authorList>
    </citation>
    <scope>NUCLEOTIDE SEQUENCE [LARGE SCALE GENOMIC DNA]</scope>
    <source>
        <strain evidence="16 17">Issoire-Mx1</strain>
    </source>
</reference>
<dbReference type="PROSITE" id="PS00370">
    <property type="entry name" value="PEP_ENZYMES_PHOS_SITE"/>
    <property type="match status" value="1"/>
</dbReference>
<evidence type="ECO:0000259" key="15">
    <source>
        <dbReference type="Pfam" id="PF02896"/>
    </source>
</evidence>
<evidence type="ECO:0000256" key="11">
    <source>
        <dbReference type="ARBA" id="ARBA00047700"/>
    </source>
</evidence>
<proteinExistence type="inferred from homology"/>
<evidence type="ECO:0000256" key="12">
    <source>
        <dbReference type="PIRNR" id="PIRNR000854"/>
    </source>
</evidence>
<dbReference type="InterPro" id="IPR015813">
    <property type="entry name" value="Pyrv/PenolPyrv_kinase-like_dom"/>
</dbReference>
<dbReference type="InterPro" id="IPR000121">
    <property type="entry name" value="PEP_util_C"/>
</dbReference>
<accession>R9T6N7</accession>
<dbReference type="Pfam" id="PF01326">
    <property type="entry name" value="PPDK_N"/>
    <property type="match status" value="1"/>
</dbReference>
<dbReference type="Pfam" id="PF00391">
    <property type="entry name" value="PEP-utilizers"/>
    <property type="match status" value="1"/>
</dbReference>
<evidence type="ECO:0000256" key="3">
    <source>
        <dbReference type="ARBA" id="ARBA00004742"/>
    </source>
</evidence>
<dbReference type="Gene3D" id="3.30.1490.20">
    <property type="entry name" value="ATP-grasp fold, A domain"/>
    <property type="match status" value="1"/>
</dbReference>
<keyword evidence="6 12" id="KW-0479">Metal-binding</keyword>
<evidence type="ECO:0000313" key="16">
    <source>
        <dbReference type="EMBL" id="AGN26637.1"/>
    </source>
</evidence>
<dbReference type="AlphaFoldDB" id="R9T6N7"/>
<dbReference type="InterPro" id="IPR018274">
    <property type="entry name" value="PEP_util_AS"/>
</dbReference>
<dbReference type="FunCoup" id="R9T6N7">
    <property type="interactions" value="46"/>
</dbReference>
<dbReference type="KEGG" id="mer:MMINT_13110"/>
<dbReference type="EMBL" id="CP005934">
    <property type="protein sequence ID" value="AGN26637.1"/>
    <property type="molecule type" value="Genomic_DNA"/>
</dbReference>
<evidence type="ECO:0000256" key="1">
    <source>
        <dbReference type="ARBA" id="ARBA00001946"/>
    </source>
</evidence>
<evidence type="ECO:0000256" key="8">
    <source>
        <dbReference type="ARBA" id="ARBA00022777"/>
    </source>
</evidence>
<evidence type="ECO:0000256" key="5">
    <source>
        <dbReference type="ARBA" id="ARBA00022679"/>
    </source>
</evidence>
<dbReference type="NCBIfam" id="TIGR01418">
    <property type="entry name" value="PEP_synth"/>
    <property type="match status" value="1"/>
</dbReference>
<dbReference type="SUPFAM" id="SSF52009">
    <property type="entry name" value="Phosphohistidine domain"/>
    <property type="match status" value="1"/>
</dbReference>
<dbReference type="InterPro" id="IPR040442">
    <property type="entry name" value="Pyrv_kinase-like_dom_sf"/>
</dbReference>
<protein>
    <recommendedName>
        <fullName evidence="12">Phosphoenolpyruvate synthase</fullName>
        <shortName evidence="12">PEP synthase</shortName>
        <ecNumber evidence="12">2.7.9.2</ecNumber>
    </recommendedName>
    <alternativeName>
        <fullName evidence="12">Pyruvate, water dikinase</fullName>
    </alternativeName>
</protein>
<dbReference type="InterPro" id="IPR002192">
    <property type="entry name" value="PPDK_AMP/ATP-bd"/>
</dbReference>
<comment type="function">
    <text evidence="2 12">Catalyzes the phosphorylation of pyruvate to phosphoenolpyruvate.</text>
</comment>
<dbReference type="EC" id="2.7.9.2" evidence="12"/>
<evidence type="ECO:0000256" key="7">
    <source>
        <dbReference type="ARBA" id="ARBA00022741"/>
    </source>
</evidence>
<dbReference type="InterPro" id="IPR006319">
    <property type="entry name" value="PEP_synth"/>
</dbReference>
<feature type="domain" description="PEP-utilising enzyme C-terminal" evidence="15">
    <location>
        <begin position="454"/>
        <end position="752"/>
    </location>
</feature>
<dbReference type="STRING" id="1295009.MMINT_13110"/>
<dbReference type="InterPro" id="IPR008279">
    <property type="entry name" value="PEP-util_enz_mobile_dom"/>
</dbReference>
<evidence type="ECO:0000256" key="10">
    <source>
        <dbReference type="ARBA" id="ARBA00022842"/>
    </source>
</evidence>
<evidence type="ECO:0000259" key="14">
    <source>
        <dbReference type="Pfam" id="PF01326"/>
    </source>
</evidence>
<dbReference type="Gene3D" id="3.20.20.60">
    <property type="entry name" value="Phosphoenolpyruvate-binding domains"/>
    <property type="match status" value="1"/>
</dbReference>
<dbReference type="InterPro" id="IPR036637">
    <property type="entry name" value="Phosphohistidine_dom_sf"/>
</dbReference>
<dbReference type="FunFam" id="3.30.1490.20:FF:000010">
    <property type="entry name" value="Phosphoenolpyruvate synthase"/>
    <property type="match status" value="1"/>
</dbReference>
<dbReference type="Proteomes" id="UP000014070">
    <property type="component" value="Chromosome"/>
</dbReference>
<dbReference type="PROSITE" id="PS00742">
    <property type="entry name" value="PEP_ENZYMES_2"/>
    <property type="match status" value="1"/>
</dbReference>
<keyword evidence="5 12" id="KW-0808">Transferase</keyword>
<comment type="pathway">
    <text evidence="3 12">Carbohydrate biosynthesis; gluconeogenesis.</text>
</comment>
<feature type="domain" description="Pyruvate phosphate dikinase AMP/ATP-binding" evidence="14">
    <location>
        <begin position="16"/>
        <end position="331"/>
    </location>
</feature>
<dbReference type="SUPFAM" id="SSF51621">
    <property type="entry name" value="Phosphoenolpyruvate/pyruvate domain"/>
    <property type="match status" value="1"/>
</dbReference>
<dbReference type="GeneID" id="41323695"/>
<dbReference type="HOGENOM" id="CLU_007308_6_2_2"/>
<dbReference type="PIRSF" id="PIRSF000854">
    <property type="entry name" value="PEP_synthase"/>
    <property type="match status" value="1"/>
</dbReference>
<dbReference type="RefSeq" id="WP_020449162.1">
    <property type="nucleotide sequence ID" value="NC_021353.1"/>
</dbReference>
<dbReference type="GO" id="GO:0008986">
    <property type="term" value="F:pyruvate, water dikinase activity"/>
    <property type="evidence" value="ECO:0007669"/>
    <property type="project" value="UniProtKB-EC"/>
</dbReference>
<feature type="domain" description="PEP-utilising enzyme mobile" evidence="13">
    <location>
        <begin position="365"/>
        <end position="435"/>
    </location>
</feature>
<organism evidence="16 17">
    <name type="scientific">Methanomassiliicoccus intestinalis (strain Issoire-Mx1)</name>
    <dbReference type="NCBI Taxonomy" id="1295009"/>
    <lineage>
        <taxon>Archaea</taxon>
        <taxon>Methanobacteriati</taxon>
        <taxon>Thermoplasmatota</taxon>
        <taxon>Thermoplasmata</taxon>
        <taxon>Methanomassiliicoccales</taxon>
        <taxon>Methanomassiliicoccaceae</taxon>
        <taxon>Methanomassiliicoccus</taxon>
    </lineage>
</organism>